<dbReference type="RefSeq" id="WP_259123599.1">
    <property type="nucleotide sequence ID" value="NZ_JANTZO010000005.1"/>
</dbReference>
<reference evidence="2" key="1">
    <citation type="submission" date="2022-08" db="EMBL/GenBank/DDBJ databases">
        <title>Genomic Encyclopedia of Type Strains, Phase V (KMG-V): Genome sequencing to study the core and pangenomes of soil and plant-associated prokaryotes.</title>
        <authorList>
            <person name="Whitman W."/>
        </authorList>
    </citation>
    <scope>NUCLEOTIDE SEQUENCE</scope>
    <source>
        <strain evidence="2">SP3049</strain>
    </source>
</reference>
<accession>A0A9X2TH02</accession>
<evidence type="ECO:0000313" key="2">
    <source>
        <dbReference type="EMBL" id="MCS3709766.1"/>
    </source>
</evidence>
<evidence type="ECO:0000313" key="3">
    <source>
        <dbReference type="Proteomes" id="UP001155057"/>
    </source>
</evidence>
<dbReference type="EMBL" id="JANUAE010000004">
    <property type="protein sequence ID" value="MCS3709766.1"/>
    <property type="molecule type" value="Genomic_DNA"/>
</dbReference>
<name>A0A9X2TH02_9BACT</name>
<gene>
    <name evidence="2" type="ORF">GGP61_001370</name>
</gene>
<comment type="caution">
    <text evidence="2">The sequence shown here is derived from an EMBL/GenBank/DDBJ whole genome shotgun (WGS) entry which is preliminary data.</text>
</comment>
<feature type="compositionally biased region" description="Basic residues" evidence="1">
    <location>
        <begin position="63"/>
        <end position="76"/>
    </location>
</feature>
<proteinExistence type="predicted"/>
<feature type="region of interest" description="Disordered" evidence="1">
    <location>
        <begin position="1"/>
        <end position="78"/>
    </location>
</feature>
<sequence length="153" mass="17913">MSNPAPARSRAAGRQGSLFTEKRGAGAQEEGQTSNKEETDEGDPSLIIPSHQKPHILAPRVPRGQRRAFRRWRQKQANKEWKRYVDRRLPTYSVDGYKDNPHRKQSLHAYGVDQARKKGWGDAISQKKASLRKKWRLSEWQDIRVRSFRRRVR</sequence>
<protein>
    <submittedName>
        <fullName evidence="2">Uncharacterized protein</fullName>
    </submittedName>
</protein>
<dbReference type="AlphaFoldDB" id="A0A9X2TH02"/>
<organism evidence="2 3">
    <name type="scientific">Salinibacter ruber</name>
    <dbReference type="NCBI Taxonomy" id="146919"/>
    <lineage>
        <taxon>Bacteria</taxon>
        <taxon>Pseudomonadati</taxon>
        <taxon>Rhodothermota</taxon>
        <taxon>Rhodothermia</taxon>
        <taxon>Rhodothermales</taxon>
        <taxon>Salinibacteraceae</taxon>
        <taxon>Salinibacter</taxon>
    </lineage>
</organism>
<evidence type="ECO:0000256" key="1">
    <source>
        <dbReference type="SAM" id="MobiDB-lite"/>
    </source>
</evidence>
<dbReference type="Proteomes" id="UP001155057">
    <property type="component" value="Unassembled WGS sequence"/>
</dbReference>